<evidence type="ECO:0000313" key="3">
    <source>
        <dbReference type="Proteomes" id="UP000768163"/>
    </source>
</evidence>
<protein>
    <submittedName>
        <fullName evidence="1">Uncharacterized protein</fullName>
    </submittedName>
</protein>
<gene>
    <name evidence="2" type="ORF">GW779_07100</name>
    <name evidence="1" type="ORF">GW910_06850</name>
</gene>
<accession>A0A8J7YY90</accession>
<dbReference type="Proteomes" id="UP000738826">
    <property type="component" value="Unassembled WGS sequence"/>
</dbReference>
<evidence type="ECO:0000313" key="1">
    <source>
        <dbReference type="EMBL" id="NCN65753.1"/>
    </source>
</evidence>
<organism evidence="1 3">
    <name type="scientific">Candidatus Altarchaeum hamiconexum</name>
    <dbReference type="NCBI Taxonomy" id="1803513"/>
    <lineage>
        <taxon>Archaea</taxon>
        <taxon>Candidatus Altarchaeota</taxon>
        <taxon>Candidatus Altiarchaeia</taxon>
        <taxon>Candidatus Altarchaeales</taxon>
        <taxon>Candidatus Altarchaeaceae</taxon>
        <taxon>Candidatus Altarchaeum</taxon>
    </lineage>
</organism>
<proteinExistence type="predicted"/>
<sequence>MTSQKLQKLQKLQIQKLRREVKETTEKELIRDSIALRDKKPDETLKVMFDMVNFAEKLSKLATK</sequence>
<name>A0A8J7YY90_9ARCH</name>
<reference evidence="1" key="1">
    <citation type="submission" date="2019-11" db="EMBL/GenBank/DDBJ databases">
        <title>Lipid analysis of CO2-rich subsurface aquifers suggests an autotrophy-based deep biosphere with lysolipids enriched in CPR bacteria.</title>
        <authorList>
            <person name="Probst A.J."/>
            <person name="Elling F.J."/>
            <person name="Castelle C.J."/>
            <person name="Zhu Q."/>
            <person name="Elvert M."/>
            <person name="Birarda G."/>
            <person name="Holman H.-Y."/>
            <person name="Lane K.R."/>
            <person name="Ladd B."/>
            <person name="Ryan M.C."/>
            <person name="Woyke T."/>
            <person name="Hinrichs K.-U."/>
            <person name="Banfield J.F."/>
        </authorList>
    </citation>
    <scope>NUCLEOTIDE SEQUENCE</scope>
    <source>
        <strain evidence="1">CG_2015-01_33_1645</strain>
        <strain evidence="2">CG_2015-04_33_537</strain>
    </source>
</reference>
<dbReference type="EMBL" id="JAACQH010000207">
    <property type="protein sequence ID" value="NCS92145.1"/>
    <property type="molecule type" value="Genomic_DNA"/>
</dbReference>
<dbReference type="Proteomes" id="UP000768163">
    <property type="component" value="Unassembled WGS sequence"/>
</dbReference>
<comment type="caution">
    <text evidence="1">The sequence shown here is derived from an EMBL/GenBank/DDBJ whole genome shotgun (WGS) entry which is preliminary data.</text>
</comment>
<dbReference type="EMBL" id="JAACVF010000231">
    <property type="protein sequence ID" value="NCN65753.1"/>
    <property type="molecule type" value="Genomic_DNA"/>
</dbReference>
<dbReference type="AlphaFoldDB" id="A0A8J7YY90"/>
<evidence type="ECO:0000313" key="2">
    <source>
        <dbReference type="EMBL" id="NCS92145.1"/>
    </source>
</evidence>